<name>A0A6L2LE33_TANCI</name>
<sequence length="331" mass="37646">MANADNANRNPEPREAPVERKCSYKEFMSCQSFNFKGSEGAIRLIRWFERTKSLFSRSNCTEEYKKYCPWTEIKKKEDKFYHLTVKGNDPKTYRKRALYKSVPKDQHQCPGESLLAKGYECSSGPERSHGIIMENSIIMENTIIIEIIIIMKNSIIVENSIIMENSIITYLNLIETGAFTRRYTGSHYPKTYWASLLKDILGALPKDILGALPEDILGVITQRHNGSISRRHNGLPSKETTKYKKKTDEPVTSPRSKSASASKGTRLKSKAKMYEDVNVNLEKNDDEMIDANQGGSEQQNVSQESRFKQEEEDAHVTLTSVSDAQKADEPV</sequence>
<feature type="region of interest" description="Disordered" evidence="1">
    <location>
        <begin position="227"/>
        <end position="331"/>
    </location>
</feature>
<gene>
    <name evidence="2" type="ORF">Tci_032011</name>
</gene>
<keyword evidence="2" id="KW-0548">Nucleotidyltransferase</keyword>
<reference evidence="2" key="1">
    <citation type="journal article" date="2019" name="Sci. Rep.">
        <title>Draft genome of Tanacetum cinerariifolium, the natural source of mosquito coil.</title>
        <authorList>
            <person name="Yamashiro T."/>
            <person name="Shiraishi A."/>
            <person name="Satake H."/>
            <person name="Nakayama K."/>
        </authorList>
    </citation>
    <scope>NUCLEOTIDE SEQUENCE</scope>
</reference>
<feature type="compositionally biased region" description="Polar residues" evidence="1">
    <location>
        <begin position="293"/>
        <end position="304"/>
    </location>
</feature>
<accession>A0A6L2LE33</accession>
<organism evidence="2">
    <name type="scientific">Tanacetum cinerariifolium</name>
    <name type="common">Dalmatian daisy</name>
    <name type="synonym">Chrysanthemum cinerariifolium</name>
    <dbReference type="NCBI Taxonomy" id="118510"/>
    <lineage>
        <taxon>Eukaryota</taxon>
        <taxon>Viridiplantae</taxon>
        <taxon>Streptophyta</taxon>
        <taxon>Embryophyta</taxon>
        <taxon>Tracheophyta</taxon>
        <taxon>Spermatophyta</taxon>
        <taxon>Magnoliopsida</taxon>
        <taxon>eudicotyledons</taxon>
        <taxon>Gunneridae</taxon>
        <taxon>Pentapetalae</taxon>
        <taxon>asterids</taxon>
        <taxon>campanulids</taxon>
        <taxon>Asterales</taxon>
        <taxon>Asteraceae</taxon>
        <taxon>Asteroideae</taxon>
        <taxon>Anthemideae</taxon>
        <taxon>Anthemidinae</taxon>
        <taxon>Tanacetum</taxon>
    </lineage>
</organism>
<feature type="compositionally biased region" description="Basic and acidic residues" evidence="1">
    <location>
        <begin position="239"/>
        <end position="249"/>
    </location>
</feature>
<feature type="compositionally biased region" description="Polar residues" evidence="1">
    <location>
        <begin position="253"/>
        <end position="263"/>
    </location>
</feature>
<dbReference type="AlphaFoldDB" id="A0A6L2LE33"/>
<keyword evidence="2" id="KW-0808">Transferase</keyword>
<evidence type="ECO:0000313" key="2">
    <source>
        <dbReference type="EMBL" id="GEU60033.1"/>
    </source>
</evidence>
<evidence type="ECO:0000256" key="1">
    <source>
        <dbReference type="SAM" id="MobiDB-lite"/>
    </source>
</evidence>
<proteinExistence type="predicted"/>
<dbReference type="GO" id="GO:0003964">
    <property type="term" value="F:RNA-directed DNA polymerase activity"/>
    <property type="evidence" value="ECO:0007669"/>
    <property type="project" value="UniProtKB-KW"/>
</dbReference>
<comment type="caution">
    <text evidence="2">The sequence shown here is derived from an EMBL/GenBank/DDBJ whole genome shotgun (WGS) entry which is preliminary data.</text>
</comment>
<keyword evidence="2" id="KW-0695">RNA-directed DNA polymerase</keyword>
<dbReference type="EMBL" id="BKCJ010004270">
    <property type="protein sequence ID" value="GEU60033.1"/>
    <property type="molecule type" value="Genomic_DNA"/>
</dbReference>
<protein>
    <submittedName>
        <fullName evidence="2">Reverse transcriptase domain-containing protein</fullName>
    </submittedName>
</protein>